<dbReference type="Pfam" id="PF07336">
    <property type="entry name" value="ABATE"/>
    <property type="match status" value="1"/>
</dbReference>
<dbReference type="InterPro" id="IPR021005">
    <property type="entry name" value="Znf_CGNR"/>
</dbReference>
<organism evidence="2 3">
    <name type="scientific">Saliterribacillus persicus</name>
    <dbReference type="NCBI Taxonomy" id="930114"/>
    <lineage>
        <taxon>Bacteria</taxon>
        <taxon>Bacillati</taxon>
        <taxon>Bacillota</taxon>
        <taxon>Bacilli</taxon>
        <taxon>Bacillales</taxon>
        <taxon>Bacillaceae</taxon>
        <taxon>Saliterribacillus</taxon>
    </lineage>
</organism>
<dbReference type="Pfam" id="PF11706">
    <property type="entry name" value="zf-CGNR"/>
    <property type="match status" value="1"/>
</dbReference>
<dbReference type="Proteomes" id="UP000252585">
    <property type="component" value="Unassembled WGS sequence"/>
</dbReference>
<name>A0A368XY54_9BACI</name>
<dbReference type="PANTHER" id="PTHR35525">
    <property type="entry name" value="BLL6575 PROTEIN"/>
    <property type="match status" value="1"/>
</dbReference>
<dbReference type="InterPro" id="IPR023286">
    <property type="entry name" value="ABATE_dom_sf"/>
</dbReference>
<evidence type="ECO:0000313" key="2">
    <source>
        <dbReference type="EMBL" id="RCW71968.1"/>
    </source>
</evidence>
<keyword evidence="3" id="KW-1185">Reference proteome</keyword>
<sequence length="192" mass="22121">MERTSKFPLLSGYLSLDLVNTEIVRNGKRIDLLASKENLIEWIHTLDKEGIISIQQLSKNIEGWAISALPMVKQIRSSLRKAFEGFADDKELKKAWLSNLEKIIDNAPFTYRLKENKLIAKPTGQPKDAFLSLIAYDALRLLSEDKITSMQRCANPDCVLLFMDTRGRRKWCSMKICGNREKVTRHQNKKRP</sequence>
<dbReference type="AlphaFoldDB" id="A0A368XY54"/>
<protein>
    <submittedName>
        <fullName evidence="2">Putative RNA-binding Zn ribbon-like protein</fullName>
    </submittedName>
</protein>
<dbReference type="PANTHER" id="PTHR35525:SF3">
    <property type="entry name" value="BLL6575 PROTEIN"/>
    <property type="match status" value="1"/>
</dbReference>
<dbReference type="EMBL" id="QPJJ01000005">
    <property type="protein sequence ID" value="RCW71968.1"/>
    <property type="molecule type" value="Genomic_DNA"/>
</dbReference>
<dbReference type="OrthoDB" id="123307at2"/>
<evidence type="ECO:0000313" key="3">
    <source>
        <dbReference type="Proteomes" id="UP000252585"/>
    </source>
</evidence>
<reference evidence="2 3" key="1">
    <citation type="submission" date="2018-07" db="EMBL/GenBank/DDBJ databases">
        <title>Genomic Encyclopedia of Type Strains, Phase IV (KMG-IV): sequencing the most valuable type-strain genomes for metagenomic binning, comparative biology and taxonomic classification.</title>
        <authorList>
            <person name="Goeker M."/>
        </authorList>
    </citation>
    <scope>NUCLEOTIDE SEQUENCE [LARGE SCALE GENOMIC DNA]</scope>
    <source>
        <strain evidence="2 3">DSM 27696</strain>
    </source>
</reference>
<dbReference type="RefSeq" id="WP_114352520.1">
    <property type="nucleotide sequence ID" value="NZ_QPJJ01000005.1"/>
</dbReference>
<comment type="caution">
    <text evidence="2">The sequence shown here is derived from an EMBL/GenBank/DDBJ whole genome shotgun (WGS) entry which is preliminary data.</text>
</comment>
<dbReference type="SUPFAM" id="SSF160904">
    <property type="entry name" value="Jann2411-like"/>
    <property type="match status" value="1"/>
</dbReference>
<proteinExistence type="predicted"/>
<feature type="domain" description="Zinc finger CGNR" evidence="1">
    <location>
        <begin position="151"/>
        <end position="189"/>
    </location>
</feature>
<dbReference type="InterPro" id="IPR010852">
    <property type="entry name" value="ABATE"/>
</dbReference>
<accession>A0A368XY54</accession>
<dbReference type="Gene3D" id="1.10.3300.10">
    <property type="entry name" value="Jann2411-like domain"/>
    <property type="match status" value="1"/>
</dbReference>
<evidence type="ECO:0000259" key="1">
    <source>
        <dbReference type="Pfam" id="PF11706"/>
    </source>
</evidence>
<gene>
    <name evidence="2" type="ORF">DFR57_105152</name>
</gene>